<sequence length="562" mass="62583">MAAQRALECRDILAEIFETLSAIYDEDIFTGAEGPWRSDLASAACVCRAFSEPALAVLWRSLDDVEPVFRVLPSFIRQESGLAYEWLITEEVTPDQWARMQWYASRVRELHGLDAFKSMHSSVWAFLDGVRGNRPLLPNLRVLNAVVSIEDPSVLMRILSPSLHEVKIAFAFTESLSSGEVTGVDASAVGSVIQVVPSRVPHLRDLCVRGCLQSLSSSYLTSLHRFQQLRTLDMLWSSIAFDSKALNIVSQMSSLTVLEVEISLQTTSDSTEELLLAGDFSSLTQIHIGGSLADLVRFFAATCLKNLRELSLTLPSAPSEQAIHDSFVRITAEVSPSLTNVNLYFTSRHISPSPSFSASRIFRSLLRFSQLTEFNVEFDCAQYPPIFDDDDAAAFAAAWPELSYFRFWPSSLRLCRPTISGLVEFARHCPLLEDIHLPSLDVASLPPLSSIPALARHSMRRLYIEPLVGASQTNLLELAVILDRLFPNLQAPRSATVSQFHRAGEHLVPDPQHEPWRLTEILLGALQLRRKHLASDPPDDDIESNVGDSLHNEMGEEWEVSA</sequence>
<dbReference type="OrthoDB" id="2801180at2759"/>
<feature type="region of interest" description="Disordered" evidence="1">
    <location>
        <begin position="534"/>
        <end position="562"/>
    </location>
</feature>
<evidence type="ECO:0000256" key="1">
    <source>
        <dbReference type="SAM" id="MobiDB-lite"/>
    </source>
</evidence>
<name>A0A371CJH3_9APHY</name>
<dbReference type="SUPFAM" id="SSF52047">
    <property type="entry name" value="RNI-like"/>
    <property type="match status" value="1"/>
</dbReference>
<dbReference type="AlphaFoldDB" id="A0A371CJH3"/>
<dbReference type="EMBL" id="KZ857557">
    <property type="protein sequence ID" value="RDX40420.1"/>
    <property type="molecule type" value="Genomic_DNA"/>
</dbReference>
<gene>
    <name evidence="2" type="ORF">OH76DRAFT_1562134</name>
</gene>
<organism evidence="2 3">
    <name type="scientific">Lentinus brumalis</name>
    <dbReference type="NCBI Taxonomy" id="2498619"/>
    <lineage>
        <taxon>Eukaryota</taxon>
        <taxon>Fungi</taxon>
        <taxon>Dikarya</taxon>
        <taxon>Basidiomycota</taxon>
        <taxon>Agaricomycotina</taxon>
        <taxon>Agaricomycetes</taxon>
        <taxon>Polyporales</taxon>
        <taxon>Polyporaceae</taxon>
        <taxon>Lentinus</taxon>
    </lineage>
</organism>
<evidence type="ECO:0008006" key="4">
    <source>
        <dbReference type="Google" id="ProtNLM"/>
    </source>
</evidence>
<accession>A0A371CJH3</accession>
<evidence type="ECO:0000313" key="3">
    <source>
        <dbReference type="Proteomes" id="UP000256964"/>
    </source>
</evidence>
<reference evidence="2 3" key="1">
    <citation type="journal article" date="2018" name="Biotechnol. Biofuels">
        <title>Integrative visual omics of the white-rot fungus Polyporus brumalis exposes the biotechnological potential of its oxidative enzymes for delignifying raw plant biomass.</title>
        <authorList>
            <person name="Miyauchi S."/>
            <person name="Rancon A."/>
            <person name="Drula E."/>
            <person name="Hage H."/>
            <person name="Chaduli D."/>
            <person name="Favel A."/>
            <person name="Grisel S."/>
            <person name="Henrissat B."/>
            <person name="Herpoel-Gimbert I."/>
            <person name="Ruiz-Duenas F.J."/>
            <person name="Chevret D."/>
            <person name="Hainaut M."/>
            <person name="Lin J."/>
            <person name="Wang M."/>
            <person name="Pangilinan J."/>
            <person name="Lipzen A."/>
            <person name="Lesage-Meessen L."/>
            <person name="Navarro D."/>
            <person name="Riley R."/>
            <person name="Grigoriev I.V."/>
            <person name="Zhou S."/>
            <person name="Raouche S."/>
            <person name="Rosso M.N."/>
        </authorList>
    </citation>
    <scope>NUCLEOTIDE SEQUENCE [LARGE SCALE GENOMIC DNA]</scope>
    <source>
        <strain evidence="2 3">BRFM 1820</strain>
    </source>
</reference>
<keyword evidence="3" id="KW-1185">Reference proteome</keyword>
<dbReference type="Gene3D" id="3.80.10.10">
    <property type="entry name" value="Ribonuclease Inhibitor"/>
    <property type="match status" value="1"/>
</dbReference>
<protein>
    <recommendedName>
        <fullName evidence="4">F-box domain-containing protein</fullName>
    </recommendedName>
</protein>
<dbReference type="STRING" id="139420.A0A371CJH3"/>
<proteinExistence type="predicted"/>
<dbReference type="Proteomes" id="UP000256964">
    <property type="component" value="Unassembled WGS sequence"/>
</dbReference>
<dbReference type="InterPro" id="IPR032675">
    <property type="entry name" value="LRR_dom_sf"/>
</dbReference>
<evidence type="ECO:0000313" key="2">
    <source>
        <dbReference type="EMBL" id="RDX40420.1"/>
    </source>
</evidence>